<evidence type="ECO:0000256" key="1">
    <source>
        <dbReference type="ARBA" id="ARBA00000085"/>
    </source>
</evidence>
<dbReference type="Gene3D" id="6.10.340.10">
    <property type="match status" value="1"/>
</dbReference>
<keyword evidence="8 13" id="KW-0812">Transmembrane</keyword>
<keyword evidence="6" id="KW-0597">Phosphoprotein</keyword>
<dbReference type="SUPFAM" id="SSF47384">
    <property type="entry name" value="Homodimeric domain of signal transducing histidine kinase"/>
    <property type="match status" value="1"/>
</dbReference>
<feature type="transmembrane region" description="Helical" evidence="13">
    <location>
        <begin position="683"/>
        <end position="706"/>
    </location>
</feature>
<dbReference type="AlphaFoldDB" id="A0A1M6PNC5"/>
<name>A0A1M6PNC5_9ACTN</name>
<keyword evidence="11" id="KW-0902">Two-component regulatory system</keyword>
<evidence type="ECO:0000256" key="6">
    <source>
        <dbReference type="ARBA" id="ARBA00022553"/>
    </source>
</evidence>
<dbReference type="SMART" id="SM00304">
    <property type="entry name" value="HAMP"/>
    <property type="match status" value="1"/>
</dbReference>
<dbReference type="EMBL" id="FQZK01000013">
    <property type="protein sequence ID" value="SHK09455.1"/>
    <property type="molecule type" value="Genomic_DNA"/>
</dbReference>
<dbReference type="CDD" id="cd00075">
    <property type="entry name" value="HATPase"/>
    <property type="match status" value="1"/>
</dbReference>
<dbReference type="Pfam" id="PF02518">
    <property type="entry name" value="HATPase_c"/>
    <property type="match status" value="1"/>
</dbReference>
<dbReference type="InterPro" id="IPR003594">
    <property type="entry name" value="HATPase_dom"/>
</dbReference>
<evidence type="ECO:0000259" key="15">
    <source>
        <dbReference type="PROSITE" id="PS50885"/>
    </source>
</evidence>
<evidence type="ECO:0000256" key="8">
    <source>
        <dbReference type="ARBA" id="ARBA00022692"/>
    </source>
</evidence>
<dbReference type="InterPro" id="IPR003660">
    <property type="entry name" value="HAMP_dom"/>
</dbReference>
<accession>A0A1M6PNC5</accession>
<feature type="transmembrane region" description="Helical" evidence="13">
    <location>
        <begin position="12"/>
        <end position="33"/>
    </location>
</feature>
<dbReference type="InterPro" id="IPR036890">
    <property type="entry name" value="HATPase_C_sf"/>
</dbReference>
<keyword evidence="10 13" id="KW-1133">Transmembrane helix</keyword>
<evidence type="ECO:0000256" key="2">
    <source>
        <dbReference type="ARBA" id="ARBA00004141"/>
    </source>
</evidence>
<evidence type="ECO:0000256" key="10">
    <source>
        <dbReference type="ARBA" id="ARBA00022989"/>
    </source>
</evidence>
<dbReference type="SUPFAM" id="SSF158472">
    <property type="entry name" value="HAMP domain-like"/>
    <property type="match status" value="1"/>
</dbReference>
<proteinExistence type="inferred from homology"/>
<feature type="transmembrane region" description="Helical" evidence="13">
    <location>
        <begin position="544"/>
        <end position="566"/>
    </location>
</feature>
<comment type="similarity">
    <text evidence="4">Belongs to the autoinducer-2 exporter (AI-2E) (TC 2.A.86) family.</text>
</comment>
<dbReference type="InterPro" id="IPR036097">
    <property type="entry name" value="HisK_dim/P_sf"/>
</dbReference>
<dbReference type="Pfam" id="PF00672">
    <property type="entry name" value="HAMP"/>
    <property type="match status" value="1"/>
</dbReference>
<dbReference type="GO" id="GO:0000155">
    <property type="term" value="F:phosphorelay sensor kinase activity"/>
    <property type="evidence" value="ECO:0007669"/>
    <property type="project" value="InterPro"/>
</dbReference>
<evidence type="ECO:0000256" key="12">
    <source>
        <dbReference type="ARBA" id="ARBA00023136"/>
    </source>
</evidence>
<dbReference type="SMART" id="SM00387">
    <property type="entry name" value="HATPase_c"/>
    <property type="match status" value="1"/>
</dbReference>
<feature type="transmembrane region" description="Helical" evidence="13">
    <location>
        <begin position="746"/>
        <end position="766"/>
    </location>
</feature>
<evidence type="ECO:0000256" key="4">
    <source>
        <dbReference type="ARBA" id="ARBA00009773"/>
    </source>
</evidence>
<dbReference type="PRINTS" id="PR00344">
    <property type="entry name" value="BCTRLSENSOR"/>
</dbReference>
<dbReference type="GO" id="GO:0005886">
    <property type="term" value="C:plasma membrane"/>
    <property type="evidence" value="ECO:0007669"/>
    <property type="project" value="UniProtKB-SubCell"/>
</dbReference>
<keyword evidence="12 13" id="KW-0472">Membrane</keyword>
<dbReference type="CDD" id="cd06225">
    <property type="entry name" value="HAMP"/>
    <property type="match status" value="1"/>
</dbReference>
<comment type="subcellular location">
    <subcellularLocation>
        <location evidence="3">Cell membrane</location>
    </subcellularLocation>
    <subcellularLocation>
        <location evidence="2">Membrane</location>
        <topology evidence="2">Multi-pass membrane protein</topology>
    </subcellularLocation>
</comment>
<reference evidence="16 17" key="1">
    <citation type="submission" date="2016-11" db="EMBL/GenBank/DDBJ databases">
        <authorList>
            <person name="Jaros S."/>
            <person name="Januszkiewicz K."/>
            <person name="Wedrychowicz H."/>
        </authorList>
    </citation>
    <scope>NUCLEOTIDE SEQUENCE [LARGE SCALE GENOMIC DNA]</scope>
    <source>
        <strain evidence="16 17">CGMCC 4.5723</strain>
    </source>
</reference>
<evidence type="ECO:0000259" key="14">
    <source>
        <dbReference type="PROSITE" id="PS50109"/>
    </source>
</evidence>
<evidence type="ECO:0000256" key="3">
    <source>
        <dbReference type="ARBA" id="ARBA00004236"/>
    </source>
</evidence>
<dbReference type="SUPFAM" id="SSF55874">
    <property type="entry name" value="ATPase domain of HSP90 chaperone/DNA topoisomerase II/histidine kinase"/>
    <property type="match status" value="1"/>
</dbReference>
<dbReference type="InterPro" id="IPR002549">
    <property type="entry name" value="AI-2E-like"/>
</dbReference>
<feature type="domain" description="HAMP" evidence="15">
    <location>
        <begin position="183"/>
        <end position="236"/>
    </location>
</feature>
<feature type="transmembrane region" description="Helical" evidence="13">
    <location>
        <begin position="514"/>
        <end position="532"/>
    </location>
</feature>
<keyword evidence="9" id="KW-0418">Kinase</keyword>
<evidence type="ECO:0000256" key="5">
    <source>
        <dbReference type="ARBA" id="ARBA00012438"/>
    </source>
</evidence>
<gene>
    <name evidence="16" type="ORF">SAMN05421803_113153</name>
</gene>
<protein>
    <recommendedName>
        <fullName evidence="5">histidine kinase</fullName>
        <ecNumber evidence="5">2.7.13.3</ecNumber>
    </recommendedName>
</protein>
<dbReference type="InterPro" id="IPR003661">
    <property type="entry name" value="HisK_dim/P_dom"/>
</dbReference>
<organism evidence="16 17">
    <name type="scientific">Nocardiopsis flavescens</name>
    <dbReference type="NCBI Taxonomy" id="758803"/>
    <lineage>
        <taxon>Bacteria</taxon>
        <taxon>Bacillati</taxon>
        <taxon>Actinomycetota</taxon>
        <taxon>Actinomycetes</taxon>
        <taxon>Streptosporangiales</taxon>
        <taxon>Nocardiopsidaceae</taxon>
        <taxon>Nocardiopsis</taxon>
    </lineage>
</organism>
<evidence type="ECO:0000313" key="16">
    <source>
        <dbReference type="EMBL" id="SHK09455.1"/>
    </source>
</evidence>
<feature type="transmembrane region" description="Helical" evidence="13">
    <location>
        <begin position="162"/>
        <end position="182"/>
    </location>
</feature>
<evidence type="ECO:0000256" key="9">
    <source>
        <dbReference type="ARBA" id="ARBA00022777"/>
    </source>
</evidence>
<sequence length="823" mass="87666">MRPRSIRGRVTAGTMVVLVVVTAVGLSLAILVLRDLIVTQARDRAAEAARHVAEQITTERYPDGEIPASEPIPRLQIVDGETGEVLAASHVLQGVPALSREEPRRGDFRTDSTTCADYVGESPADCYLVVGYSIVDSAYGDVMVLAAARSPYVLGSGALETVLIGSAAGVLTATGLIIWVGVGRALRPVEQISDQMEAISVTDLQRRLRVPGTHDEIAHLARTANASLDRLEEAVTRQRRFVSDASHELRNPIAGMRAKLEVELSEPEPDPRTRDRLLTALLADTERLENIVTDLLELARLDSDLASSREPLDLAALVRQEFGARTDVADLHIHTRGEVPVRMDRLRTARVLTNLVANAERHAHERIDIVVDLDERGDAVVEVHDDGSGVPEADRERIFERFSRLRESRDLDPGGSGLGLAISREIVKAYGGTLTAGHSELLGGALFTLRIPPGCGDGGAMSDGGELSAAGEGAGAVPLPAGRRPGYFRIGFVGALGVLVAWLLVQSLVGVRGVLVYILVALFLAVGLNPVIEFLRDRARLPRWAAILAVCAALVAFVAVFVWAIVPPLGEQVTGLVSGLPTMIGDLQGNAFFADLDRRYDVLDKLQGAVTDPDVGRQVFGGLVGVGQVVVDSLVASFTVFILTLFFMASLHGILDACYRLVPRSRRAGVREIGDEIVQRIGAFIAGQLVVAAFSGLVAFLFLWAIGSAYALTLALVVAVTALIPLVGTTIGALAASLAVAVSDPWLGLLTLVFFLVYQQIESYVISPRVMSRAVHVSPTANITAALVGGAMLGLVGALLAIPVAASLTIILHKVVFPRLEEA</sequence>
<dbReference type="Proteomes" id="UP000184452">
    <property type="component" value="Unassembled WGS sequence"/>
</dbReference>
<dbReference type="InterPro" id="IPR005467">
    <property type="entry name" value="His_kinase_dom"/>
</dbReference>
<dbReference type="Pfam" id="PF00512">
    <property type="entry name" value="HisKA"/>
    <property type="match status" value="1"/>
</dbReference>
<feature type="transmembrane region" description="Helical" evidence="13">
    <location>
        <begin position="712"/>
        <end position="734"/>
    </location>
</feature>
<feature type="transmembrane region" description="Helical" evidence="13">
    <location>
        <begin position="638"/>
        <end position="662"/>
    </location>
</feature>
<dbReference type="Gene3D" id="3.30.565.10">
    <property type="entry name" value="Histidine kinase-like ATPase, C-terminal domain"/>
    <property type="match status" value="1"/>
</dbReference>
<dbReference type="PANTHER" id="PTHR45436:SF5">
    <property type="entry name" value="SENSOR HISTIDINE KINASE TRCS"/>
    <property type="match status" value="1"/>
</dbReference>
<feature type="domain" description="Histidine kinase" evidence="14">
    <location>
        <begin position="244"/>
        <end position="455"/>
    </location>
</feature>
<evidence type="ECO:0000313" key="17">
    <source>
        <dbReference type="Proteomes" id="UP000184452"/>
    </source>
</evidence>
<feature type="transmembrane region" description="Helical" evidence="13">
    <location>
        <begin position="786"/>
        <end position="812"/>
    </location>
</feature>
<dbReference type="PROSITE" id="PS50109">
    <property type="entry name" value="HIS_KIN"/>
    <property type="match status" value="1"/>
</dbReference>
<dbReference type="Pfam" id="PF01594">
    <property type="entry name" value="AI-2E_transport"/>
    <property type="match status" value="1"/>
</dbReference>
<dbReference type="PROSITE" id="PS50885">
    <property type="entry name" value="HAMP"/>
    <property type="match status" value="1"/>
</dbReference>
<evidence type="ECO:0000256" key="7">
    <source>
        <dbReference type="ARBA" id="ARBA00022679"/>
    </source>
</evidence>
<evidence type="ECO:0000256" key="11">
    <source>
        <dbReference type="ARBA" id="ARBA00023012"/>
    </source>
</evidence>
<dbReference type="STRING" id="758803.SAMN05421803_113153"/>
<evidence type="ECO:0000256" key="13">
    <source>
        <dbReference type="SAM" id="Phobius"/>
    </source>
</evidence>
<dbReference type="CDD" id="cd00082">
    <property type="entry name" value="HisKA"/>
    <property type="match status" value="1"/>
</dbReference>
<dbReference type="EC" id="2.7.13.3" evidence="5"/>
<keyword evidence="17" id="KW-1185">Reference proteome</keyword>
<feature type="transmembrane region" description="Helical" evidence="13">
    <location>
        <begin position="487"/>
        <end position="508"/>
    </location>
</feature>
<dbReference type="Gene3D" id="1.10.287.130">
    <property type="match status" value="1"/>
</dbReference>
<dbReference type="PANTHER" id="PTHR45436">
    <property type="entry name" value="SENSOR HISTIDINE KINASE YKOH"/>
    <property type="match status" value="1"/>
</dbReference>
<dbReference type="InterPro" id="IPR004358">
    <property type="entry name" value="Sig_transdc_His_kin-like_C"/>
</dbReference>
<dbReference type="SMART" id="SM00388">
    <property type="entry name" value="HisKA"/>
    <property type="match status" value="1"/>
</dbReference>
<comment type="catalytic activity">
    <reaction evidence="1">
        <text>ATP + protein L-histidine = ADP + protein N-phospho-L-histidine.</text>
        <dbReference type="EC" id="2.7.13.3"/>
    </reaction>
</comment>
<dbReference type="InterPro" id="IPR050428">
    <property type="entry name" value="TCS_sensor_his_kinase"/>
</dbReference>
<keyword evidence="7" id="KW-0808">Transferase</keyword>